<evidence type="ECO:0000313" key="2">
    <source>
        <dbReference type="EMBL" id="RKP26926.1"/>
    </source>
</evidence>
<evidence type="ECO:0000313" key="3">
    <source>
        <dbReference type="Proteomes" id="UP000278143"/>
    </source>
</evidence>
<evidence type="ECO:0000256" key="1">
    <source>
        <dbReference type="ARBA" id="ARBA00022679"/>
    </source>
</evidence>
<protein>
    <submittedName>
        <fullName evidence="2">Transferase</fullName>
    </submittedName>
</protein>
<dbReference type="Gene3D" id="3.30.559.10">
    <property type="entry name" value="Chloramphenicol acetyltransferase-like domain"/>
    <property type="match status" value="1"/>
</dbReference>
<feature type="non-terminal residue" evidence="2">
    <location>
        <position position="195"/>
    </location>
</feature>
<dbReference type="Pfam" id="PF02458">
    <property type="entry name" value="Transferase"/>
    <property type="match status" value="1"/>
</dbReference>
<accession>A0A4P9Z396</accession>
<dbReference type="OrthoDB" id="671439at2759"/>
<keyword evidence="3" id="KW-1185">Reference proteome</keyword>
<dbReference type="AlphaFoldDB" id="A0A4P9Z396"/>
<name>A0A4P9Z396_9FUNG</name>
<dbReference type="InterPro" id="IPR050317">
    <property type="entry name" value="Plant_Fungal_Acyltransferase"/>
</dbReference>
<proteinExistence type="predicted"/>
<organism evidence="2 3">
    <name type="scientific">Syncephalis pseudoplumigaleata</name>
    <dbReference type="NCBI Taxonomy" id="1712513"/>
    <lineage>
        <taxon>Eukaryota</taxon>
        <taxon>Fungi</taxon>
        <taxon>Fungi incertae sedis</taxon>
        <taxon>Zoopagomycota</taxon>
        <taxon>Zoopagomycotina</taxon>
        <taxon>Zoopagomycetes</taxon>
        <taxon>Zoopagales</taxon>
        <taxon>Piptocephalidaceae</taxon>
        <taxon>Syncephalis</taxon>
    </lineage>
</organism>
<dbReference type="PANTHER" id="PTHR31642:SF310">
    <property type="entry name" value="FATTY ALCOHOL:CAFFEOYL-COA ACYLTRANSFERASE"/>
    <property type="match status" value="1"/>
</dbReference>
<dbReference type="PANTHER" id="PTHR31642">
    <property type="entry name" value="TRICHOTHECENE 3-O-ACETYLTRANSFERASE"/>
    <property type="match status" value="1"/>
</dbReference>
<dbReference type="InterPro" id="IPR023213">
    <property type="entry name" value="CAT-like_dom_sf"/>
</dbReference>
<gene>
    <name evidence="2" type="ORF">SYNPS1DRAFT_27403</name>
</gene>
<dbReference type="EMBL" id="KZ989304">
    <property type="protein sequence ID" value="RKP26926.1"/>
    <property type="molecule type" value="Genomic_DNA"/>
</dbReference>
<dbReference type="GO" id="GO:0016747">
    <property type="term" value="F:acyltransferase activity, transferring groups other than amino-acyl groups"/>
    <property type="evidence" value="ECO:0007669"/>
    <property type="project" value="TreeGrafter"/>
</dbReference>
<sequence length="195" mass="21949">MTIKHTEWWIVPSAQVAGQAAYQLSHADYVVGPIHTQRYLCYKNHDGHPNFMPTGDLMMALRKTLDHYPMLYGRLAYREDGECEIQPSSRGVRFVEVASSDSIAAYEPDWPQGAFPPEWQAVTGGTLDATSLFAVRLTRFADNTGLVLCVAYNHYLSDEEGFMPFMKMWSAFVRGDTAPLPSHDRHLLRLASAAH</sequence>
<dbReference type="Proteomes" id="UP000278143">
    <property type="component" value="Unassembled WGS sequence"/>
</dbReference>
<reference evidence="3" key="1">
    <citation type="journal article" date="2018" name="Nat. Microbiol.">
        <title>Leveraging single-cell genomics to expand the fungal tree of life.</title>
        <authorList>
            <person name="Ahrendt S.R."/>
            <person name="Quandt C.A."/>
            <person name="Ciobanu D."/>
            <person name="Clum A."/>
            <person name="Salamov A."/>
            <person name="Andreopoulos B."/>
            <person name="Cheng J.F."/>
            <person name="Woyke T."/>
            <person name="Pelin A."/>
            <person name="Henrissat B."/>
            <person name="Reynolds N.K."/>
            <person name="Benny G.L."/>
            <person name="Smith M.E."/>
            <person name="James T.Y."/>
            <person name="Grigoriev I.V."/>
        </authorList>
    </citation>
    <scope>NUCLEOTIDE SEQUENCE [LARGE SCALE GENOMIC DNA]</scope>
    <source>
        <strain evidence="3">Benny S71-1</strain>
    </source>
</reference>
<keyword evidence="1 2" id="KW-0808">Transferase</keyword>